<proteinExistence type="predicted"/>
<keyword evidence="3" id="KW-0732">Signal</keyword>
<gene>
    <name evidence="4" type="ORF">PROFUN_09357</name>
</gene>
<keyword evidence="2" id="KW-0812">Transmembrane</keyword>
<evidence type="ECO:0000313" key="4">
    <source>
        <dbReference type="EMBL" id="PRP83193.1"/>
    </source>
</evidence>
<dbReference type="AlphaFoldDB" id="A0A2P6NGW4"/>
<keyword evidence="2" id="KW-1133">Transmembrane helix</keyword>
<keyword evidence="5" id="KW-1185">Reference proteome</keyword>
<evidence type="ECO:0000256" key="3">
    <source>
        <dbReference type="SAM" id="SignalP"/>
    </source>
</evidence>
<accession>A0A2P6NGW4</accession>
<protein>
    <submittedName>
        <fullName evidence="4">Uncharacterized protein</fullName>
    </submittedName>
</protein>
<organism evidence="4 5">
    <name type="scientific">Planoprotostelium fungivorum</name>
    <dbReference type="NCBI Taxonomy" id="1890364"/>
    <lineage>
        <taxon>Eukaryota</taxon>
        <taxon>Amoebozoa</taxon>
        <taxon>Evosea</taxon>
        <taxon>Variosea</taxon>
        <taxon>Cavosteliida</taxon>
        <taxon>Cavosteliaceae</taxon>
        <taxon>Planoprotostelium</taxon>
    </lineage>
</organism>
<sequence length="786" mass="85102">MSKSLILLFLCISVNGLDWSNLNEKTLKALDPSVWTNATIEDISVIPPPALLGMTEAQMIAINASAASGFNGQQISELTYTCGGINAEVFDKLTSNAFGGIVSRCMMWIPPSTFSSVRMEQLANLSTDAITGFTSQQIQMTDPPAFAGFSATQTSSFDRETCGGFDSQRLRYFQASSFSGFTRRCVSRMTIDAFSNVTSQQIGHMTPVGVSGFTADQLKNISLMAVSGFTGDQMEEMDDDACAGIGYPFMSHLTVEAVGGIVGRCMRRMMPMVLSNATAEQLSALQPATFSDITQEQIYHIDPSAAPGVNSTQISMLDRDSCPGLRPQFVKNILPSSFSGFLTDCVRRANASAFSLVDAVQLSNMTVDGVSGFDDDKMAELPDEAAVGLSVDQAGSLEDACGGLRSSFIRLIRAETFRGFSRKCLYRSSPRAFSVIDSSQLNEIRDCSGFKPVDVAGFLPSVFASANRFCFGNLSIEQITPQQIEALPADMCAYFTLDQMYFELNGTTSRSFNLSQITSFSVEAVKGLTADFYGNLTQKYGQAFIDAIPLEKAFLKYQDPAVLFKEKVVNGIVPMVVQWMDVQNSSRVSWLQLAALNISSSPESWGGDLIKGLSNVTVAGIRSDMVSRLSDSAVKAFTMYQMRYFLLDASQMLSPHQVSVFTPQAMAGFPLFGLSHFTKEQISALTPAQVSSLPVDILKNCTFVDLLSQEQRSTVSDKRKDAVEACTSTGGTSGQGGEKEKQPDNKKTAIVVGSVGGALLGVGIIATVLYIWQKRRGRRDSGYEAI</sequence>
<reference evidence="4 5" key="1">
    <citation type="journal article" date="2018" name="Genome Biol. Evol.">
        <title>Multiple Roots of Fruiting Body Formation in Amoebozoa.</title>
        <authorList>
            <person name="Hillmann F."/>
            <person name="Forbes G."/>
            <person name="Novohradska S."/>
            <person name="Ferling I."/>
            <person name="Riege K."/>
            <person name="Groth M."/>
            <person name="Westermann M."/>
            <person name="Marz M."/>
            <person name="Spaller T."/>
            <person name="Winckler T."/>
            <person name="Schaap P."/>
            <person name="Glockner G."/>
        </authorList>
    </citation>
    <scope>NUCLEOTIDE SEQUENCE [LARGE SCALE GENOMIC DNA]</scope>
    <source>
        <strain evidence="4 5">Jena</strain>
    </source>
</reference>
<dbReference type="OrthoDB" id="6153212at2759"/>
<feature type="transmembrane region" description="Helical" evidence="2">
    <location>
        <begin position="749"/>
        <end position="772"/>
    </location>
</feature>
<comment type="caution">
    <text evidence="4">The sequence shown here is derived from an EMBL/GenBank/DDBJ whole genome shotgun (WGS) entry which is preliminary data.</text>
</comment>
<dbReference type="EMBL" id="MDYQ01000087">
    <property type="protein sequence ID" value="PRP83193.1"/>
    <property type="molecule type" value="Genomic_DNA"/>
</dbReference>
<feature type="chain" id="PRO_5015183051" evidence="3">
    <location>
        <begin position="17"/>
        <end position="786"/>
    </location>
</feature>
<name>A0A2P6NGW4_9EUKA</name>
<keyword evidence="2" id="KW-0472">Membrane</keyword>
<feature type="signal peptide" evidence="3">
    <location>
        <begin position="1"/>
        <end position="16"/>
    </location>
</feature>
<feature type="region of interest" description="Disordered" evidence="1">
    <location>
        <begin position="718"/>
        <end position="745"/>
    </location>
</feature>
<evidence type="ECO:0000256" key="2">
    <source>
        <dbReference type="SAM" id="Phobius"/>
    </source>
</evidence>
<evidence type="ECO:0000313" key="5">
    <source>
        <dbReference type="Proteomes" id="UP000241769"/>
    </source>
</evidence>
<dbReference type="InParanoid" id="A0A2P6NGW4"/>
<dbReference type="Proteomes" id="UP000241769">
    <property type="component" value="Unassembled WGS sequence"/>
</dbReference>
<evidence type="ECO:0000256" key="1">
    <source>
        <dbReference type="SAM" id="MobiDB-lite"/>
    </source>
</evidence>